<evidence type="ECO:0000313" key="2">
    <source>
        <dbReference type="Proteomes" id="UP000008084"/>
    </source>
</evidence>
<reference evidence="1 2" key="1">
    <citation type="journal article" date="2011" name="J. Bacteriol.">
        <title>Complete genome sequence of Yersinia enterocolitica subsp. palearctica serogroup O:3.</title>
        <authorList>
            <person name="Batzilla J."/>
            <person name="Hoper D."/>
            <person name="Antonenka U."/>
            <person name="Heesemann J."/>
            <person name="Rakin A."/>
        </authorList>
    </citation>
    <scope>NUCLEOTIDE SEQUENCE [LARGE SCALE GENOMIC DNA]</scope>
    <source>
        <strain evidence="2">DSM 13030 / CIP 106945 / Y11</strain>
    </source>
</reference>
<evidence type="ECO:0000313" key="1">
    <source>
        <dbReference type="EMBL" id="CBY27052.1"/>
    </source>
</evidence>
<proteinExistence type="predicted"/>
<dbReference type="EMBL" id="FR729477">
    <property type="protein sequence ID" value="CBY27052.1"/>
    <property type="molecule type" value="Genomic_DNA"/>
</dbReference>
<dbReference type="KEGG" id="yey:Y11_11291"/>
<name>A0A0H3NR94_YERE1</name>
<protein>
    <submittedName>
        <fullName evidence="1">Uncharacterized protein</fullName>
    </submittedName>
</protein>
<sequence length="46" mass="5275">MIKIANITDSHFKLNNSPQYKNEANRIWKRAINVRSTLSGLICSNN</sequence>
<accession>A0A0H3NR94</accession>
<dbReference type="Proteomes" id="UP000008084">
    <property type="component" value="Chromosome"/>
</dbReference>
<dbReference type="HOGENOM" id="CLU_3190880_0_0_6"/>
<organism evidence="1 2">
    <name type="scientific">Yersinia enterocolitica subsp. palearctica serotype O:3 (strain DSM 13030 / CIP 106945 / Y11)</name>
    <dbReference type="NCBI Taxonomy" id="930944"/>
    <lineage>
        <taxon>Bacteria</taxon>
        <taxon>Pseudomonadati</taxon>
        <taxon>Pseudomonadota</taxon>
        <taxon>Gammaproteobacteria</taxon>
        <taxon>Enterobacterales</taxon>
        <taxon>Yersiniaceae</taxon>
        <taxon>Yersinia</taxon>
    </lineage>
</organism>
<gene>
    <name evidence="1" type="ordered locus">Y11_11291</name>
</gene>
<dbReference type="PATRIC" id="fig|930944.6.peg.1119"/>
<dbReference type="AlphaFoldDB" id="A0A0H3NR94"/>